<feature type="transmembrane region" description="Helical" evidence="1">
    <location>
        <begin position="254"/>
        <end position="274"/>
    </location>
</feature>
<keyword evidence="1" id="KW-0472">Membrane</keyword>
<name>A0ABP3TJ86_9GAMM</name>
<protein>
    <submittedName>
        <fullName evidence="3">DMT family transporter</fullName>
    </submittedName>
</protein>
<proteinExistence type="predicted"/>
<feature type="transmembrane region" description="Helical" evidence="1">
    <location>
        <begin position="224"/>
        <end position="242"/>
    </location>
</feature>
<gene>
    <name evidence="3" type="ORF">GCM10009105_07790</name>
</gene>
<feature type="transmembrane region" description="Helical" evidence="1">
    <location>
        <begin position="280"/>
        <end position="299"/>
    </location>
</feature>
<feature type="transmembrane region" description="Helical" evidence="1">
    <location>
        <begin position="59"/>
        <end position="77"/>
    </location>
</feature>
<feature type="transmembrane region" description="Helical" evidence="1">
    <location>
        <begin position="30"/>
        <end position="53"/>
    </location>
</feature>
<feature type="domain" description="EamA" evidence="2">
    <location>
        <begin position="163"/>
        <end position="295"/>
    </location>
</feature>
<dbReference type="EMBL" id="BAAAEU010000004">
    <property type="protein sequence ID" value="GAA0708311.1"/>
    <property type="molecule type" value="Genomic_DNA"/>
</dbReference>
<dbReference type="InterPro" id="IPR000620">
    <property type="entry name" value="EamA_dom"/>
</dbReference>
<reference evidence="4" key="1">
    <citation type="journal article" date="2019" name="Int. J. Syst. Evol. Microbiol.">
        <title>The Global Catalogue of Microorganisms (GCM) 10K type strain sequencing project: providing services to taxonomists for standard genome sequencing and annotation.</title>
        <authorList>
            <consortium name="The Broad Institute Genomics Platform"/>
            <consortium name="The Broad Institute Genome Sequencing Center for Infectious Disease"/>
            <person name="Wu L."/>
            <person name="Ma J."/>
        </authorList>
    </citation>
    <scope>NUCLEOTIDE SEQUENCE [LARGE SCALE GENOMIC DNA]</scope>
    <source>
        <strain evidence="4">JCM 15421</strain>
    </source>
</reference>
<dbReference type="Proteomes" id="UP001501523">
    <property type="component" value="Unassembled WGS sequence"/>
</dbReference>
<keyword evidence="1" id="KW-1133">Transmembrane helix</keyword>
<organism evidence="3 4">
    <name type="scientific">Dokdonella soli</name>
    <dbReference type="NCBI Taxonomy" id="529810"/>
    <lineage>
        <taxon>Bacteria</taxon>
        <taxon>Pseudomonadati</taxon>
        <taxon>Pseudomonadota</taxon>
        <taxon>Gammaproteobacteria</taxon>
        <taxon>Lysobacterales</taxon>
        <taxon>Rhodanobacteraceae</taxon>
        <taxon>Dokdonella</taxon>
    </lineage>
</organism>
<feature type="transmembrane region" description="Helical" evidence="1">
    <location>
        <begin position="163"/>
        <end position="184"/>
    </location>
</feature>
<feature type="transmembrane region" description="Helical" evidence="1">
    <location>
        <begin position="89"/>
        <end position="109"/>
    </location>
</feature>
<keyword evidence="1" id="KW-0812">Transmembrane</keyword>
<comment type="caution">
    <text evidence="3">The sequence shown here is derived from an EMBL/GenBank/DDBJ whole genome shotgun (WGS) entry which is preliminary data.</text>
</comment>
<feature type="transmembrane region" description="Helical" evidence="1">
    <location>
        <begin position="140"/>
        <end position="157"/>
    </location>
</feature>
<evidence type="ECO:0000256" key="1">
    <source>
        <dbReference type="SAM" id="Phobius"/>
    </source>
</evidence>
<dbReference type="InterPro" id="IPR037185">
    <property type="entry name" value="EmrE-like"/>
</dbReference>
<dbReference type="SUPFAM" id="SSF103481">
    <property type="entry name" value="Multidrug resistance efflux transporter EmrE"/>
    <property type="match status" value="1"/>
</dbReference>
<accession>A0ABP3TJ86</accession>
<feature type="transmembrane region" description="Helical" evidence="1">
    <location>
        <begin position="115"/>
        <end position="133"/>
    </location>
</feature>
<sequence length="302" mass="31679">MQVESPNMKPIENSLVRPPALRADSIPPHAFFLVSAVFHYLGPAFAVLLFQYADALGVAWLRITVAAVAFALWRRPWRVLRAASAPQRRLLVAMGAILALMNSVFYLAIARLPLGTVGAIEFLAPIGLAVLGLRDARNFVAMLAAVAGVALLTDVRIGGEPLAYAFAFANCVLFAGYIVIGHALARDGGAAGIDRLGAAMLVAMLVAAPIGFREALPAFHDLRLLAAAIGVGICSSVIPYVCDQLAMARLPRSTFALMLALLPAMACLIGALVLQQIPGTLEIAGIALVIGGVLLHRTASAT</sequence>
<evidence type="ECO:0000313" key="4">
    <source>
        <dbReference type="Proteomes" id="UP001501523"/>
    </source>
</evidence>
<evidence type="ECO:0000259" key="2">
    <source>
        <dbReference type="Pfam" id="PF00892"/>
    </source>
</evidence>
<feature type="transmembrane region" description="Helical" evidence="1">
    <location>
        <begin position="196"/>
        <end position="212"/>
    </location>
</feature>
<keyword evidence="4" id="KW-1185">Reference proteome</keyword>
<dbReference type="Pfam" id="PF00892">
    <property type="entry name" value="EamA"/>
    <property type="match status" value="1"/>
</dbReference>
<evidence type="ECO:0000313" key="3">
    <source>
        <dbReference type="EMBL" id="GAA0708311.1"/>
    </source>
</evidence>